<evidence type="ECO:0000313" key="3">
    <source>
        <dbReference type="EMBL" id="KAL0284324.1"/>
    </source>
</evidence>
<feature type="region of interest" description="Disordered" evidence="1">
    <location>
        <begin position="70"/>
        <end position="111"/>
    </location>
</feature>
<protein>
    <submittedName>
        <fullName evidence="3">Uncharacterized protein</fullName>
    </submittedName>
</protein>
<reference evidence="3" key="1">
    <citation type="submission" date="2020-06" db="EMBL/GenBank/DDBJ databases">
        <authorList>
            <person name="Li T."/>
            <person name="Hu X."/>
            <person name="Zhang T."/>
            <person name="Song X."/>
            <person name="Zhang H."/>
            <person name="Dai N."/>
            <person name="Sheng W."/>
            <person name="Hou X."/>
            <person name="Wei L."/>
        </authorList>
    </citation>
    <scope>NUCLEOTIDE SEQUENCE</scope>
    <source>
        <strain evidence="3">G01</strain>
        <tissue evidence="3">Leaf</tissue>
    </source>
</reference>
<name>A0AAW2IPI7_9LAMI</name>
<dbReference type="AlphaFoldDB" id="A0AAW2IPI7"/>
<dbReference type="EMBL" id="JACGWK010001660">
    <property type="protein sequence ID" value="KAL0284324.1"/>
    <property type="molecule type" value="Genomic_DNA"/>
</dbReference>
<feature type="compositionally biased region" description="Polar residues" evidence="1">
    <location>
        <begin position="96"/>
        <end position="111"/>
    </location>
</feature>
<feature type="compositionally biased region" description="Polar residues" evidence="1">
    <location>
        <begin position="22"/>
        <end position="42"/>
    </location>
</feature>
<feature type="chain" id="PRO_5043912602" evidence="2">
    <location>
        <begin position="22"/>
        <end position="111"/>
    </location>
</feature>
<comment type="caution">
    <text evidence="3">The sequence shown here is derived from an EMBL/GenBank/DDBJ whole genome shotgun (WGS) entry which is preliminary data.</text>
</comment>
<evidence type="ECO:0000256" key="2">
    <source>
        <dbReference type="SAM" id="SignalP"/>
    </source>
</evidence>
<reference evidence="3" key="2">
    <citation type="journal article" date="2024" name="Plant">
        <title>Genomic evolution and insights into agronomic trait innovations of Sesamum species.</title>
        <authorList>
            <person name="Miao H."/>
            <person name="Wang L."/>
            <person name="Qu L."/>
            <person name="Liu H."/>
            <person name="Sun Y."/>
            <person name="Le M."/>
            <person name="Wang Q."/>
            <person name="Wei S."/>
            <person name="Zheng Y."/>
            <person name="Lin W."/>
            <person name="Duan Y."/>
            <person name="Cao H."/>
            <person name="Xiong S."/>
            <person name="Wang X."/>
            <person name="Wei L."/>
            <person name="Li C."/>
            <person name="Ma Q."/>
            <person name="Ju M."/>
            <person name="Zhao R."/>
            <person name="Li G."/>
            <person name="Mu C."/>
            <person name="Tian Q."/>
            <person name="Mei H."/>
            <person name="Zhang T."/>
            <person name="Gao T."/>
            <person name="Zhang H."/>
        </authorList>
    </citation>
    <scope>NUCLEOTIDE SEQUENCE</scope>
    <source>
        <strain evidence="3">G01</strain>
    </source>
</reference>
<accession>A0AAW2IPI7</accession>
<organism evidence="3">
    <name type="scientific">Sesamum angustifolium</name>
    <dbReference type="NCBI Taxonomy" id="2727405"/>
    <lineage>
        <taxon>Eukaryota</taxon>
        <taxon>Viridiplantae</taxon>
        <taxon>Streptophyta</taxon>
        <taxon>Embryophyta</taxon>
        <taxon>Tracheophyta</taxon>
        <taxon>Spermatophyta</taxon>
        <taxon>Magnoliopsida</taxon>
        <taxon>eudicotyledons</taxon>
        <taxon>Gunneridae</taxon>
        <taxon>Pentapetalae</taxon>
        <taxon>asterids</taxon>
        <taxon>lamiids</taxon>
        <taxon>Lamiales</taxon>
        <taxon>Pedaliaceae</taxon>
        <taxon>Sesamum</taxon>
    </lineage>
</organism>
<evidence type="ECO:0000256" key="1">
    <source>
        <dbReference type="SAM" id="MobiDB-lite"/>
    </source>
</evidence>
<proteinExistence type="predicted"/>
<sequence>MWAKNRLLVIFSNFTLPISSPLNVSIPSPATPPNSTEYSTATNDRDDGPFAGYQPLRPVSPSSRVVCPFSPNRITQPTRAPPVLPQPANTMVARFPTSSPGAAISTRSSVV</sequence>
<keyword evidence="2" id="KW-0732">Signal</keyword>
<gene>
    <name evidence="3" type="ORF">Sangu_2831500</name>
</gene>
<feature type="region of interest" description="Disordered" evidence="1">
    <location>
        <begin position="22"/>
        <end position="51"/>
    </location>
</feature>
<feature type="signal peptide" evidence="2">
    <location>
        <begin position="1"/>
        <end position="21"/>
    </location>
</feature>